<evidence type="ECO:0000259" key="4">
    <source>
        <dbReference type="PROSITE" id="PS50110"/>
    </source>
</evidence>
<dbReference type="GO" id="GO:0043709">
    <property type="term" value="P:cell adhesion involved in single-species biofilm formation"/>
    <property type="evidence" value="ECO:0007669"/>
    <property type="project" value="TreeGrafter"/>
</dbReference>
<accession>G9XNQ2</accession>
<dbReference type="SUPFAM" id="SSF55073">
    <property type="entry name" value="Nucleotide cyclase"/>
    <property type="match status" value="1"/>
</dbReference>
<proteinExistence type="predicted"/>
<dbReference type="PANTHER" id="PTHR45138:SF9">
    <property type="entry name" value="DIGUANYLATE CYCLASE DGCM-RELATED"/>
    <property type="match status" value="1"/>
</dbReference>
<dbReference type="InterPro" id="IPR043128">
    <property type="entry name" value="Rev_trsase/Diguanyl_cyclase"/>
</dbReference>
<keyword evidence="3" id="KW-0597">Phosphoprotein</keyword>
<dbReference type="Pfam" id="PF13426">
    <property type="entry name" value="PAS_9"/>
    <property type="match status" value="1"/>
</dbReference>
<reference evidence="7 8" key="1">
    <citation type="submission" date="2011-08" db="EMBL/GenBank/DDBJ databases">
        <authorList>
            <person name="Weinstock G."/>
            <person name="Sodergren E."/>
            <person name="Clifton S."/>
            <person name="Fulton L."/>
            <person name="Fulton B."/>
            <person name="Courtney L."/>
            <person name="Fronick C."/>
            <person name="Harrison M."/>
            <person name="Strong C."/>
            <person name="Farmer C."/>
            <person name="Delahaunty K."/>
            <person name="Markovic C."/>
            <person name="Hall O."/>
            <person name="Minx P."/>
            <person name="Tomlinson C."/>
            <person name="Mitreva M."/>
            <person name="Hou S."/>
            <person name="Chen J."/>
            <person name="Wollam A."/>
            <person name="Pepin K.H."/>
            <person name="Johnson M."/>
            <person name="Bhonagiri V."/>
            <person name="Zhang X."/>
            <person name="Suruliraj S."/>
            <person name="Warren W."/>
            <person name="Chinwalla A."/>
            <person name="Mardis E.R."/>
            <person name="Wilson R.K."/>
        </authorList>
    </citation>
    <scope>NUCLEOTIDE SEQUENCE [LARGE SCALE GENOMIC DNA]</scope>
    <source>
        <strain evidence="7 8">DP7</strain>
    </source>
</reference>
<dbReference type="CDD" id="cd01949">
    <property type="entry name" value="GGDEF"/>
    <property type="match status" value="1"/>
</dbReference>
<dbReference type="EMBL" id="AFZX01000068">
    <property type="protein sequence ID" value="EHL06752.1"/>
    <property type="molecule type" value="Genomic_DNA"/>
</dbReference>
<dbReference type="GO" id="GO:1902201">
    <property type="term" value="P:negative regulation of bacterial-type flagellum-dependent cell motility"/>
    <property type="evidence" value="ECO:0007669"/>
    <property type="project" value="TreeGrafter"/>
</dbReference>
<dbReference type="InterPro" id="IPR000160">
    <property type="entry name" value="GGDEF_dom"/>
</dbReference>
<dbReference type="Proteomes" id="UP000004416">
    <property type="component" value="Unassembled WGS sequence"/>
</dbReference>
<sequence>MRSVEDVDMKNFLETIEDMILIINREGRLLYANTAVPKKLGYPHEELMSMHILTITSAGKMAEGEKILAELFAGKKESLPLSLEKKEGTSIPAKARIWQGKWHNEPCLFAIIKDLSKEERASSPPFLEPDEIHTGISGAAWCEKPDFASDISCELKDEEPSKPRVLIVDDQLFNLKLLESALKEDYIVMTADNGIEALELATGKSQPDIILLDIIMPVMDGYEVCIRLREMPETRDIPVIFLSALKNEKNEEYALQLGVVDYITKPFSLPIIKGRLRNHVEQKKYRDRQKENSYIDELTQIANRRKFNETVTIEWNRARRNGNSLSVLMIDVDCFKKYNDFYGHLEGDKCLYKIAQTLKSNVKRSSDLVARWGGEEFACVLTDTDRIGAMLVGERLRRAVVKLNIPSEISDVDRVVTASIGVATALPSVDNSLEELLHKADMALYKAKKTGRNCVCTP</sequence>
<evidence type="ECO:0000313" key="8">
    <source>
        <dbReference type="Proteomes" id="UP000004416"/>
    </source>
</evidence>
<dbReference type="InterPro" id="IPR029787">
    <property type="entry name" value="Nucleotide_cyclase"/>
</dbReference>
<gene>
    <name evidence="7" type="ORF">HMPREF0322_02595</name>
</gene>
<evidence type="ECO:0000259" key="6">
    <source>
        <dbReference type="PROSITE" id="PS50887"/>
    </source>
</evidence>
<dbReference type="SUPFAM" id="SSF55785">
    <property type="entry name" value="PYP-like sensor domain (PAS domain)"/>
    <property type="match status" value="1"/>
</dbReference>
<comment type="caution">
    <text evidence="7">The sequence shown here is derived from an EMBL/GenBank/DDBJ whole genome shotgun (WGS) entry which is preliminary data.</text>
</comment>
<dbReference type="CDD" id="cd00130">
    <property type="entry name" value="PAS"/>
    <property type="match status" value="1"/>
</dbReference>
<dbReference type="FunFam" id="3.30.70.270:FF:000001">
    <property type="entry name" value="Diguanylate cyclase domain protein"/>
    <property type="match status" value="1"/>
</dbReference>
<evidence type="ECO:0000256" key="2">
    <source>
        <dbReference type="ARBA" id="ARBA00024867"/>
    </source>
</evidence>
<dbReference type="AlphaFoldDB" id="G9XNQ2"/>
<evidence type="ECO:0000256" key="3">
    <source>
        <dbReference type="PROSITE-ProRule" id="PRU00169"/>
    </source>
</evidence>
<feature type="domain" description="Response regulatory" evidence="4">
    <location>
        <begin position="164"/>
        <end position="280"/>
    </location>
</feature>
<dbReference type="InterPro" id="IPR001789">
    <property type="entry name" value="Sig_transdc_resp-reg_receiver"/>
</dbReference>
<dbReference type="Gene3D" id="3.30.70.270">
    <property type="match status" value="1"/>
</dbReference>
<evidence type="ECO:0000313" key="7">
    <source>
        <dbReference type="EMBL" id="EHL06752.1"/>
    </source>
</evidence>
<dbReference type="Gene3D" id="3.30.450.20">
    <property type="entry name" value="PAS domain"/>
    <property type="match status" value="1"/>
</dbReference>
<evidence type="ECO:0000256" key="1">
    <source>
        <dbReference type="ARBA" id="ARBA00018672"/>
    </source>
</evidence>
<organism evidence="7 8">
    <name type="scientific">Desulfitobacterium hafniense DP7</name>
    <dbReference type="NCBI Taxonomy" id="537010"/>
    <lineage>
        <taxon>Bacteria</taxon>
        <taxon>Bacillati</taxon>
        <taxon>Bacillota</taxon>
        <taxon>Clostridia</taxon>
        <taxon>Eubacteriales</taxon>
        <taxon>Desulfitobacteriaceae</taxon>
        <taxon>Desulfitobacterium</taxon>
    </lineage>
</organism>
<dbReference type="PROSITE" id="PS50112">
    <property type="entry name" value="PAS"/>
    <property type="match status" value="1"/>
</dbReference>
<name>G9XNQ2_DESHA</name>
<dbReference type="SUPFAM" id="SSF52172">
    <property type="entry name" value="CheY-like"/>
    <property type="match status" value="1"/>
</dbReference>
<dbReference type="InterPro" id="IPR011006">
    <property type="entry name" value="CheY-like_superfamily"/>
</dbReference>
<dbReference type="NCBIfam" id="TIGR00229">
    <property type="entry name" value="sensory_box"/>
    <property type="match status" value="1"/>
</dbReference>
<dbReference type="PROSITE" id="PS50110">
    <property type="entry name" value="RESPONSE_REGULATORY"/>
    <property type="match status" value="1"/>
</dbReference>
<dbReference type="GO" id="GO:0000160">
    <property type="term" value="P:phosphorelay signal transduction system"/>
    <property type="evidence" value="ECO:0007669"/>
    <property type="project" value="InterPro"/>
</dbReference>
<dbReference type="PATRIC" id="fig|537010.4.peg.2435"/>
<protein>
    <recommendedName>
        <fullName evidence="1">Stage 0 sporulation protein A homolog</fullName>
    </recommendedName>
</protein>
<dbReference type="NCBIfam" id="TIGR00254">
    <property type="entry name" value="GGDEF"/>
    <property type="match status" value="1"/>
</dbReference>
<dbReference type="InterPro" id="IPR050469">
    <property type="entry name" value="Diguanylate_Cyclase"/>
</dbReference>
<feature type="domain" description="GGDEF" evidence="6">
    <location>
        <begin position="323"/>
        <end position="458"/>
    </location>
</feature>
<dbReference type="SMART" id="SM00448">
    <property type="entry name" value="REC"/>
    <property type="match status" value="1"/>
</dbReference>
<dbReference type="InterPro" id="IPR000014">
    <property type="entry name" value="PAS"/>
</dbReference>
<comment type="function">
    <text evidence="2">May play the central regulatory role in sporulation. It may be an element of the effector pathway responsible for the activation of sporulation genes in response to nutritional stress. Spo0A may act in concert with spo0H (a sigma factor) to control the expression of some genes that are critical to the sporulation process.</text>
</comment>
<dbReference type="HOGENOM" id="CLU_000445_11_33_9"/>
<evidence type="ECO:0000259" key="5">
    <source>
        <dbReference type="PROSITE" id="PS50112"/>
    </source>
</evidence>
<dbReference type="Pfam" id="PF00072">
    <property type="entry name" value="Response_reg"/>
    <property type="match status" value="1"/>
</dbReference>
<dbReference type="SMART" id="SM00091">
    <property type="entry name" value="PAS"/>
    <property type="match status" value="1"/>
</dbReference>
<feature type="modified residue" description="4-aspartylphosphate" evidence="3">
    <location>
        <position position="213"/>
    </location>
</feature>
<dbReference type="InterPro" id="IPR035965">
    <property type="entry name" value="PAS-like_dom_sf"/>
</dbReference>
<dbReference type="Pfam" id="PF00990">
    <property type="entry name" value="GGDEF"/>
    <property type="match status" value="1"/>
</dbReference>
<dbReference type="GO" id="GO:0052621">
    <property type="term" value="F:diguanylate cyclase activity"/>
    <property type="evidence" value="ECO:0007669"/>
    <property type="project" value="TreeGrafter"/>
</dbReference>
<dbReference type="GO" id="GO:0005886">
    <property type="term" value="C:plasma membrane"/>
    <property type="evidence" value="ECO:0007669"/>
    <property type="project" value="TreeGrafter"/>
</dbReference>
<dbReference type="Gene3D" id="3.40.50.2300">
    <property type="match status" value="1"/>
</dbReference>
<dbReference type="PROSITE" id="PS50887">
    <property type="entry name" value="GGDEF"/>
    <property type="match status" value="1"/>
</dbReference>
<dbReference type="SMART" id="SM00267">
    <property type="entry name" value="GGDEF"/>
    <property type="match status" value="1"/>
</dbReference>
<feature type="domain" description="PAS" evidence="5">
    <location>
        <begin position="5"/>
        <end position="53"/>
    </location>
</feature>
<dbReference type="PANTHER" id="PTHR45138">
    <property type="entry name" value="REGULATORY COMPONENTS OF SENSORY TRANSDUCTION SYSTEM"/>
    <property type="match status" value="1"/>
</dbReference>